<proteinExistence type="inferred from homology"/>
<sequence>MKLFVAGKSGQVALSLADVANEFEADILFAGRPDYDLTNEDAVRQAIDSFEPDAILNAAAYTAVDAAETDEKTAFAINADGAALLARAAADHKIPFLHLSTDYVFDGTKNGAYSEEDQPAPTGVYGKSKLAGERLIQDINPDALIFRTAWVYSPHGKNFLKTMLTLAESRTELGVVGDQVGNPTYAPDIACALLTALYHMWEVPRASGYGGIYHMAGMGAASWFDFATAIFEEANTYGHPCPTVSSITTDDYPTPAKRPANSTLNCGKLDDNFCIQLPYWRDSMKSCIKKLLEKN</sequence>
<feature type="domain" description="RmlD-like substrate binding" evidence="7">
    <location>
        <begin position="1"/>
        <end position="291"/>
    </location>
</feature>
<keyword evidence="6" id="KW-0521">NADP</keyword>
<reference evidence="8" key="2">
    <citation type="submission" date="2020-09" db="EMBL/GenBank/DDBJ databases">
        <authorList>
            <person name="Sun Q."/>
            <person name="Kim S."/>
        </authorList>
    </citation>
    <scope>NUCLEOTIDE SEQUENCE</scope>
    <source>
        <strain evidence="8">KCTC 42590</strain>
    </source>
</reference>
<evidence type="ECO:0000256" key="4">
    <source>
        <dbReference type="ARBA" id="ARBA00017099"/>
    </source>
</evidence>
<comment type="cofactor">
    <cofactor evidence="6">
        <name>Mg(2+)</name>
        <dbReference type="ChEBI" id="CHEBI:18420"/>
    </cofactor>
    <text evidence="6">Binds 1 Mg(2+) ion per monomer.</text>
</comment>
<dbReference type="EMBL" id="BNCI01000001">
    <property type="protein sequence ID" value="GHF18554.1"/>
    <property type="molecule type" value="Genomic_DNA"/>
</dbReference>
<evidence type="ECO:0000256" key="2">
    <source>
        <dbReference type="ARBA" id="ARBA00010944"/>
    </source>
</evidence>
<protein>
    <recommendedName>
        <fullName evidence="4 6">dTDP-4-dehydrorhamnose reductase</fullName>
        <ecNumber evidence="3 6">1.1.1.133</ecNumber>
    </recommendedName>
</protein>
<evidence type="ECO:0000256" key="3">
    <source>
        <dbReference type="ARBA" id="ARBA00012929"/>
    </source>
</evidence>
<comment type="pathway">
    <text evidence="1 6">Carbohydrate biosynthesis; dTDP-L-rhamnose biosynthesis.</text>
</comment>
<gene>
    <name evidence="8" type="ORF">GCM10017044_11350</name>
</gene>
<dbReference type="CDD" id="cd05254">
    <property type="entry name" value="dTDP_HR_like_SDR_e"/>
    <property type="match status" value="1"/>
</dbReference>
<dbReference type="Proteomes" id="UP000630923">
    <property type="component" value="Unassembled WGS sequence"/>
</dbReference>
<comment type="caution">
    <text evidence="8">The sequence shown here is derived from an EMBL/GenBank/DDBJ whole genome shotgun (WGS) entry which is preliminary data.</text>
</comment>
<dbReference type="GO" id="GO:0005829">
    <property type="term" value="C:cytosol"/>
    <property type="evidence" value="ECO:0007669"/>
    <property type="project" value="TreeGrafter"/>
</dbReference>
<dbReference type="InterPro" id="IPR005913">
    <property type="entry name" value="dTDP_dehydrorham_reduct"/>
</dbReference>
<reference evidence="8" key="1">
    <citation type="journal article" date="2014" name="Int. J. Syst. Evol. Microbiol.">
        <title>Complete genome sequence of Corynebacterium casei LMG S-19264T (=DSM 44701T), isolated from a smear-ripened cheese.</title>
        <authorList>
            <consortium name="US DOE Joint Genome Institute (JGI-PGF)"/>
            <person name="Walter F."/>
            <person name="Albersmeier A."/>
            <person name="Kalinowski J."/>
            <person name="Ruckert C."/>
        </authorList>
    </citation>
    <scope>NUCLEOTIDE SEQUENCE</scope>
    <source>
        <strain evidence="8">KCTC 42590</strain>
    </source>
</reference>
<dbReference type="AlphaFoldDB" id="A0A919APU0"/>
<dbReference type="InterPro" id="IPR036291">
    <property type="entry name" value="NAD(P)-bd_dom_sf"/>
</dbReference>
<dbReference type="NCBIfam" id="TIGR01214">
    <property type="entry name" value="rmlD"/>
    <property type="match status" value="1"/>
</dbReference>
<dbReference type="Pfam" id="PF04321">
    <property type="entry name" value="RmlD_sub_bind"/>
    <property type="match status" value="1"/>
</dbReference>
<name>A0A919APU0_9PROT</name>
<evidence type="ECO:0000259" key="7">
    <source>
        <dbReference type="Pfam" id="PF04321"/>
    </source>
</evidence>
<keyword evidence="9" id="KW-1185">Reference proteome</keyword>
<accession>A0A919APU0</accession>
<dbReference type="GO" id="GO:0008831">
    <property type="term" value="F:dTDP-4-dehydrorhamnose reductase activity"/>
    <property type="evidence" value="ECO:0007669"/>
    <property type="project" value="UniProtKB-EC"/>
</dbReference>
<evidence type="ECO:0000313" key="8">
    <source>
        <dbReference type="EMBL" id="GHF18554.1"/>
    </source>
</evidence>
<dbReference type="Gene3D" id="3.40.50.720">
    <property type="entry name" value="NAD(P)-binding Rossmann-like Domain"/>
    <property type="match status" value="1"/>
</dbReference>
<dbReference type="GO" id="GO:0019305">
    <property type="term" value="P:dTDP-rhamnose biosynthetic process"/>
    <property type="evidence" value="ECO:0007669"/>
    <property type="project" value="TreeGrafter"/>
</dbReference>
<evidence type="ECO:0000256" key="1">
    <source>
        <dbReference type="ARBA" id="ARBA00004781"/>
    </source>
</evidence>
<comment type="similarity">
    <text evidence="2 6">Belongs to the dTDP-4-dehydrorhamnose reductase family.</text>
</comment>
<evidence type="ECO:0000256" key="5">
    <source>
        <dbReference type="ARBA" id="ARBA00048200"/>
    </source>
</evidence>
<dbReference type="PANTHER" id="PTHR10491:SF4">
    <property type="entry name" value="METHIONINE ADENOSYLTRANSFERASE 2 SUBUNIT BETA"/>
    <property type="match status" value="1"/>
</dbReference>
<dbReference type="InterPro" id="IPR029903">
    <property type="entry name" value="RmlD-like-bd"/>
</dbReference>
<dbReference type="PANTHER" id="PTHR10491">
    <property type="entry name" value="DTDP-4-DEHYDRORHAMNOSE REDUCTASE"/>
    <property type="match status" value="1"/>
</dbReference>
<comment type="catalytic activity">
    <reaction evidence="5 6">
        <text>dTDP-beta-L-rhamnose + NADP(+) = dTDP-4-dehydro-beta-L-rhamnose + NADPH + H(+)</text>
        <dbReference type="Rhea" id="RHEA:21796"/>
        <dbReference type="ChEBI" id="CHEBI:15378"/>
        <dbReference type="ChEBI" id="CHEBI:57510"/>
        <dbReference type="ChEBI" id="CHEBI:57783"/>
        <dbReference type="ChEBI" id="CHEBI:58349"/>
        <dbReference type="ChEBI" id="CHEBI:62830"/>
        <dbReference type="EC" id="1.1.1.133"/>
    </reaction>
</comment>
<keyword evidence="6" id="KW-0560">Oxidoreductase</keyword>
<dbReference type="RefSeq" id="WP_191250696.1">
    <property type="nucleotide sequence ID" value="NZ_BNCI01000001.1"/>
</dbReference>
<dbReference type="Gene3D" id="3.90.25.10">
    <property type="entry name" value="UDP-galactose 4-epimerase, domain 1"/>
    <property type="match status" value="1"/>
</dbReference>
<comment type="function">
    <text evidence="6">Catalyzes the reduction of dTDP-6-deoxy-L-lyxo-4-hexulose to yield dTDP-L-rhamnose.</text>
</comment>
<dbReference type="SUPFAM" id="SSF51735">
    <property type="entry name" value="NAD(P)-binding Rossmann-fold domains"/>
    <property type="match status" value="1"/>
</dbReference>
<evidence type="ECO:0000256" key="6">
    <source>
        <dbReference type="RuleBase" id="RU364082"/>
    </source>
</evidence>
<dbReference type="EC" id="1.1.1.133" evidence="3 6"/>
<organism evidence="8 9">
    <name type="scientific">Kordiimonas sediminis</name>
    <dbReference type="NCBI Taxonomy" id="1735581"/>
    <lineage>
        <taxon>Bacteria</taxon>
        <taxon>Pseudomonadati</taxon>
        <taxon>Pseudomonadota</taxon>
        <taxon>Alphaproteobacteria</taxon>
        <taxon>Kordiimonadales</taxon>
        <taxon>Kordiimonadaceae</taxon>
        <taxon>Kordiimonas</taxon>
    </lineage>
</organism>
<evidence type="ECO:0000313" key="9">
    <source>
        <dbReference type="Proteomes" id="UP000630923"/>
    </source>
</evidence>